<comment type="caution">
    <text evidence="3">The sequence shown here is derived from an EMBL/GenBank/DDBJ whole genome shotgun (WGS) entry which is preliminary data.</text>
</comment>
<dbReference type="EMBL" id="JADGKB010000100">
    <property type="protein sequence ID" value="KAJ3253794.1"/>
    <property type="molecule type" value="Genomic_DNA"/>
</dbReference>
<dbReference type="Pfam" id="PF00583">
    <property type="entry name" value="Acetyltransf_1"/>
    <property type="match status" value="1"/>
</dbReference>
<evidence type="ECO:0000313" key="3">
    <source>
        <dbReference type="EMBL" id="KAJ3256538.1"/>
    </source>
</evidence>
<protein>
    <recommendedName>
        <fullName evidence="1">N-acetyltransferase domain-containing protein</fullName>
    </recommendedName>
</protein>
<dbReference type="PROSITE" id="PS51186">
    <property type="entry name" value="GNAT"/>
    <property type="match status" value="1"/>
</dbReference>
<evidence type="ECO:0000259" key="1">
    <source>
        <dbReference type="PROSITE" id="PS51186"/>
    </source>
</evidence>
<dbReference type="SUPFAM" id="SSF55729">
    <property type="entry name" value="Acyl-CoA N-acyltransferases (Nat)"/>
    <property type="match status" value="1"/>
</dbReference>
<dbReference type="InterPro" id="IPR016181">
    <property type="entry name" value="Acyl_CoA_acyltransferase"/>
</dbReference>
<evidence type="ECO:0000313" key="2">
    <source>
        <dbReference type="EMBL" id="KAJ3253794.1"/>
    </source>
</evidence>
<dbReference type="GO" id="GO:0016747">
    <property type="term" value="F:acyltransferase activity, transferring groups other than amino-acyl groups"/>
    <property type="evidence" value="ECO:0007669"/>
    <property type="project" value="InterPro"/>
</dbReference>
<accession>A0AAD5Y5A7</accession>
<dbReference type="Gene3D" id="3.40.630.30">
    <property type="match status" value="1"/>
</dbReference>
<evidence type="ECO:0000313" key="4">
    <source>
        <dbReference type="Proteomes" id="UP001210925"/>
    </source>
</evidence>
<keyword evidence="4" id="KW-1185">Reference proteome</keyword>
<dbReference type="PANTHER" id="PTHR43138">
    <property type="entry name" value="ACETYLTRANSFERASE, GNAT FAMILY"/>
    <property type="match status" value="1"/>
</dbReference>
<dbReference type="InterPro" id="IPR052742">
    <property type="entry name" value="Mito_N-acetyltransferase"/>
</dbReference>
<sequence>MSSAYGKIHQQLNSIDHLFPLKDALKNNDPVEIIKLQPGHIDQLHALLNLIIREGKTYPFEQELDRDQFIQYFSPGFVCVRGDKVLGAFYVKPNFPGRCSHICNGGFIVEPAARGLGVAKVMCRAFLQIAPALGYKASMFNLVFENNTGSVRVWESFGFKIIGRVPKAGRLEGSDQYVDAIQYYYEFQENKVPRHYSSILFEKIFSKS</sequence>
<dbReference type="EMBL" id="JADGKB010000049">
    <property type="protein sequence ID" value="KAJ3256538.1"/>
    <property type="molecule type" value="Genomic_DNA"/>
</dbReference>
<feature type="domain" description="N-acetyltransferase" evidence="1">
    <location>
        <begin position="31"/>
        <end position="188"/>
    </location>
</feature>
<reference evidence="3" key="1">
    <citation type="submission" date="2020-05" db="EMBL/GenBank/DDBJ databases">
        <title>Phylogenomic resolution of chytrid fungi.</title>
        <authorList>
            <person name="Stajich J.E."/>
            <person name="Amses K."/>
            <person name="Simmons R."/>
            <person name="Seto K."/>
            <person name="Myers J."/>
            <person name="Bonds A."/>
            <person name="Quandt C.A."/>
            <person name="Barry K."/>
            <person name="Liu P."/>
            <person name="Grigoriev I."/>
            <person name="Longcore J.E."/>
            <person name="James T.Y."/>
        </authorList>
    </citation>
    <scope>NUCLEOTIDE SEQUENCE</scope>
    <source>
        <strain evidence="3">PLAUS21</strain>
    </source>
</reference>
<dbReference type="InterPro" id="IPR000182">
    <property type="entry name" value="GNAT_dom"/>
</dbReference>
<proteinExistence type="predicted"/>
<dbReference type="Proteomes" id="UP001210925">
    <property type="component" value="Unassembled WGS sequence"/>
</dbReference>
<gene>
    <name evidence="2" type="ORF">HK103_000318</name>
    <name evidence="3" type="ORF">HK103_005281</name>
</gene>
<dbReference type="GO" id="GO:0005634">
    <property type="term" value="C:nucleus"/>
    <property type="evidence" value="ECO:0007669"/>
    <property type="project" value="TreeGrafter"/>
</dbReference>
<dbReference type="CDD" id="cd04301">
    <property type="entry name" value="NAT_SF"/>
    <property type="match status" value="1"/>
</dbReference>
<dbReference type="PANTHER" id="PTHR43138:SF1">
    <property type="entry name" value="N-ACETYLTRANSFERASE ACA1"/>
    <property type="match status" value="1"/>
</dbReference>
<dbReference type="AlphaFoldDB" id="A0AAD5Y5A7"/>
<name>A0AAD5Y5A7_9FUNG</name>
<organism evidence="3 4">
    <name type="scientific">Boothiomyces macroporosus</name>
    <dbReference type="NCBI Taxonomy" id="261099"/>
    <lineage>
        <taxon>Eukaryota</taxon>
        <taxon>Fungi</taxon>
        <taxon>Fungi incertae sedis</taxon>
        <taxon>Chytridiomycota</taxon>
        <taxon>Chytridiomycota incertae sedis</taxon>
        <taxon>Chytridiomycetes</taxon>
        <taxon>Rhizophydiales</taxon>
        <taxon>Terramycetaceae</taxon>
        <taxon>Boothiomyces</taxon>
    </lineage>
</organism>